<gene>
    <name evidence="1" type="ORF">DVT68_10600</name>
</gene>
<protein>
    <submittedName>
        <fullName evidence="1">Uncharacterized protein</fullName>
    </submittedName>
</protein>
<proteinExistence type="predicted"/>
<evidence type="ECO:0000313" key="1">
    <source>
        <dbReference type="EMBL" id="RDI98936.1"/>
    </source>
</evidence>
<dbReference type="EMBL" id="QQSY01000002">
    <property type="protein sequence ID" value="RDI98936.1"/>
    <property type="molecule type" value="Genomic_DNA"/>
</dbReference>
<organism evidence="1 2">
    <name type="scientific">Dyella solisilvae</name>
    <dbReference type="NCBI Taxonomy" id="1920168"/>
    <lineage>
        <taxon>Bacteria</taxon>
        <taxon>Pseudomonadati</taxon>
        <taxon>Pseudomonadota</taxon>
        <taxon>Gammaproteobacteria</taxon>
        <taxon>Lysobacterales</taxon>
        <taxon>Rhodanobacteraceae</taxon>
        <taxon>Dyella</taxon>
    </lineage>
</organism>
<evidence type="ECO:0000313" key="2">
    <source>
        <dbReference type="Proteomes" id="UP000254711"/>
    </source>
</evidence>
<dbReference type="AlphaFoldDB" id="A0A370K8F7"/>
<keyword evidence="2" id="KW-1185">Reference proteome</keyword>
<accession>A0A370K8F7</accession>
<reference evidence="1 2" key="1">
    <citation type="submission" date="2018-07" db="EMBL/GenBank/DDBJ databases">
        <title>Dyella solisilvae sp. nov., isolated from the pine and broad-leaved mixed forest soil.</title>
        <authorList>
            <person name="Gao Z."/>
            <person name="Qiu L."/>
        </authorList>
    </citation>
    <scope>NUCLEOTIDE SEQUENCE [LARGE SCALE GENOMIC DNA]</scope>
    <source>
        <strain evidence="1 2">DHG54</strain>
    </source>
</reference>
<sequence length="177" mass="20379">MKGDFFMQPIAKLVTRESPRQILAEDFNSIGELPIRGGWGYSMEDACVIDKNDPVVPAGVPFDVVGVEYAFVEKRIYEEMIIFREEGQKFSGIKWSLLRQRLIYGAYDVLEFEITAFPESEWDALQKEWEGPNGIRDPSFNIEAHLSRREASKVRITSEFWFEIASTMSADARPEEK</sequence>
<dbReference type="Proteomes" id="UP000254711">
    <property type="component" value="Unassembled WGS sequence"/>
</dbReference>
<name>A0A370K8F7_9GAMM</name>
<comment type="caution">
    <text evidence="1">The sequence shown here is derived from an EMBL/GenBank/DDBJ whole genome shotgun (WGS) entry which is preliminary data.</text>
</comment>